<protein>
    <submittedName>
        <fullName evidence="3">Uncharacterized protein</fullName>
    </submittedName>
</protein>
<dbReference type="EMBL" id="VSSQ01021543">
    <property type="protein sequence ID" value="MPM67190.1"/>
    <property type="molecule type" value="Genomic_DNA"/>
</dbReference>
<feature type="region of interest" description="Disordered" evidence="1">
    <location>
        <begin position="127"/>
        <end position="153"/>
    </location>
</feature>
<accession>A0A645BNX7</accession>
<name>A0A645BNX7_9ZZZZ</name>
<evidence type="ECO:0000256" key="1">
    <source>
        <dbReference type="SAM" id="MobiDB-lite"/>
    </source>
</evidence>
<feature type="compositionally biased region" description="Low complexity" evidence="1">
    <location>
        <begin position="127"/>
        <end position="142"/>
    </location>
</feature>
<organism evidence="3">
    <name type="scientific">bioreactor metagenome</name>
    <dbReference type="NCBI Taxonomy" id="1076179"/>
    <lineage>
        <taxon>unclassified sequences</taxon>
        <taxon>metagenomes</taxon>
        <taxon>ecological metagenomes</taxon>
    </lineage>
</organism>
<feature type="transmembrane region" description="Helical" evidence="2">
    <location>
        <begin position="35"/>
        <end position="52"/>
    </location>
</feature>
<feature type="compositionally biased region" description="Basic and acidic residues" evidence="1">
    <location>
        <begin position="144"/>
        <end position="153"/>
    </location>
</feature>
<sequence length="153" mass="16764">MYVLYAGIVGKGRLYSVDNIKEGKEEEFKAFSRKIYILLGIAMVINSGASILRNQFYAYQEITPATDAAKAVYGWVNLKDLGAFSFLTPKVFDIVSYVALAATLGLIVFLVVKMRKYMDKNAQAKKAAAAKPAGGSSMPSSAFHFDDEDKNAQ</sequence>
<reference evidence="3" key="1">
    <citation type="submission" date="2019-08" db="EMBL/GenBank/DDBJ databases">
        <authorList>
            <person name="Kucharzyk K."/>
            <person name="Murdoch R.W."/>
            <person name="Higgins S."/>
            <person name="Loffler F."/>
        </authorList>
    </citation>
    <scope>NUCLEOTIDE SEQUENCE</scope>
</reference>
<evidence type="ECO:0000256" key="2">
    <source>
        <dbReference type="SAM" id="Phobius"/>
    </source>
</evidence>
<gene>
    <name evidence="3" type="ORF">SDC9_114107</name>
</gene>
<keyword evidence="2" id="KW-1133">Transmembrane helix</keyword>
<proteinExistence type="predicted"/>
<evidence type="ECO:0000313" key="3">
    <source>
        <dbReference type="EMBL" id="MPM67190.1"/>
    </source>
</evidence>
<keyword evidence="2" id="KW-0472">Membrane</keyword>
<dbReference type="AlphaFoldDB" id="A0A645BNX7"/>
<comment type="caution">
    <text evidence="3">The sequence shown here is derived from an EMBL/GenBank/DDBJ whole genome shotgun (WGS) entry which is preliminary data.</text>
</comment>
<keyword evidence="2" id="KW-0812">Transmembrane</keyword>
<feature type="transmembrane region" description="Helical" evidence="2">
    <location>
        <begin position="94"/>
        <end position="112"/>
    </location>
</feature>